<dbReference type="GO" id="GO:0005886">
    <property type="term" value="C:plasma membrane"/>
    <property type="evidence" value="ECO:0007669"/>
    <property type="project" value="UniProtKB-SubCell"/>
</dbReference>
<feature type="transmembrane region" description="Helical" evidence="6">
    <location>
        <begin position="104"/>
        <end position="125"/>
    </location>
</feature>
<proteinExistence type="predicted"/>
<feature type="domain" description="Major facilitator superfamily (MFS) profile" evidence="7">
    <location>
        <begin position="122"/>
        <end position="541"/>
    </location>
</feature>
<feature type="transmembrane region" description="Helical" evidence="6">
    <location>
        <begin position="423"/>
        <end position="445"/>
    </location>
</feature>
<evidence type="ECO:0000256" key="1">
    <source>
        <dbReference type="ARBA" id="ARBA00004651"/>
    </source>
</evidence>
<keyword evidence="4 6" id="KW-0472">Membrane</keyword>
<feature type="region of interest" description="Disordered" evidence="5">
    <location>
        <begin position="1"/>
        <end position="48"/>
    </location>
</feature>
<keyword evidence="2 6" id="KW-0812">Transmembrane</keyword>
<dbReference type="PANTHER" id="PTHR23528:SF1">
    <property type="entry name" value="MAJOR FACILITATOR SUPERFAMILY (MFS) PROFILE DOMAIN-CONTAINING PROTEIN"/>
    <property type="match status" value="1"/>
</dbReference>
<feature type="transmembrane region" description="Helical" evidence="6">
    <location>
        <begin position="193"/>
        <end position="214"/>
    </location>
</feature>
<sequence>MMNPYVRPGIDDRPDYDKALSPEDKASVQRLAADPKQQAPEASADQPGAQAARLAADGTTTVAAASTVDAAVPDYASSFLDMRDPMVSADGHRPSAIEVSRLKWGFAVGSFLITAPWAALNLVAIPDHIARIAGFDTDADWLAIPGMGPGQSMFTLVRDLPLLVVIGALFSIFLGPLVSALSDRTRVPLGRRTPWLIGGGILSALIALIVGAIGNLAGVIFFWILLQFTYAALIVPLAAALSERVPDKFRDVIERWNAIGVIAGQAAGGVIGGLSIAFGAREPFTCAAVLFAISGIATVLVWPKEPSSVSQPRVPLDGAAFASLKPLPREDRYRPFRRLFWSRTFMTSAVSMTAVFLWYVVRFSVYGSEPMFTSAPLTLPSGLLIAMLALASLAGTLLASYSAGAITDKFAEGFGPWWRDSRAAVVCACALYAVGLAVGLAIVAIGGEKSLMIFSFITGLASGLYDVFIQPLVVDALPDPHDSGRDLGSYALARPLGLIIGALGGALAIAVGSQITGSLGFTAVFPGAIVCVAIAALFLRK</sequence>
<dbReference type="InterPro" id="IPR011701">
    <property type="entry name" value="MFS"/>
</dbReference>
<feature type="transmembrane region" description="Helical" evidence="6">
    <location>
        <begin position="160"/>
        <end position="181"/>
    </location>
</feature>
<evidence type="ECO:0000256" key="6">
    <source>
        <dbReference type="SAM" id="Phobius"/>
    </source>
</evidence>
<feature type="transmembrane region" description="Helical" evidence="6">
    <location>
        <begin position="220"/>
        <end position="241"/>
    </location>
</feature>
<feature type="transmembrane region" description="Helical" evidence="6">
    <location>
        <begin position="451"/>
        <end position="474"/>
    </location>
</feature>
<protein>
    <submittedName>
        <fullName evidence="8">Transport protein</fullName>
    </submittedName>
</protein>
<organism evidence="8 9">
    <name type="scientific">Bifidobacterium callitrichos DSM 23973</name>
    <dbReference type="NCBI Taxonomy" id="1437609"/>
    <lineage>
        <taxon>Bacteria</taxon>
        <taxon>Bacillati</taxon>
        <taxon>Actinomycetota</taxon>
        <taxon>Actinomycetes</taxon>
        <taxon>Bifidobacteriales</taxon>
        <taxon>Bifidobacteriaceae</taxon>
        <taxon>Bifidobacterium</taxon>
    </lineage>
</organism>
<dbReference type="RefSeq" id="WP_043166738.1">
    <property type="nucleotide sequence ID" value="NZ_JDUV01000016.1"/>
</dbReference>
<feature type="transmembrane region" description="Helical" evidence="6">
    <location>
        <begin position="381"/>
        <end position="402"/>
    </location>
</feature>
<comment type="subcellular location">
    <subcellularLocation>
        <location evidence="1">Cell membrane</location>
        <topology evidence="1">Multi-pass membrane protein</topology>
    </subcellularLocation>
</comment>
<dbReference type="Pfam" id="PF07690">
    <property type="entry name" value="MFS_1"/>
    <property type="match status" value="1"/>
</dbReference>
<reference evidence="8 9" key="1">
    <citation type="submission" date="2014-03" db="EMBL/GenBank/DDBJ databases">
        <title>Genomics of Bifidobacteria.</title>
        <authorList>
            <person name="Ventura M."/>
            <person name="Milani C."/>
            <person name="Lugli G.A."/>
        </authorList>
    </citation>
    <scope>NUCLEOTIDE SEQUENCE [LARGE SCALE GENOMIC DNA]</scope>
    <source>
        <strain evidence="8 9">DSM 23973</strain>
    </source>
</reference>
<dbReference type="Proteomes" id="UP000029072">
    <property type="component" value="Unassembled WGS sequence"/>
</dbReference>
<dbReference type="eggNOG" id="COG2211">
    <property type="taxonomic scope" value="Bacteria"/>
</dbReference>
<accession>A0A087A604</accession>
<feature type="transmembrane region" description="Helical" evidence="6">
    <location>
        <begin position="495"/>
        <end position="513"/>
    </location>
</feature>
<feature type="transmembrane region" description="Helical" evidence="6">
    <location>
        <begin position="339"/>
        <end position="361"/>
    </location>
</feature>
<dbReference type="InterPro" id="IPR036259">
    <property type="entry name" value="MFS_trans_sf"/>
</dbReference>
<name>A0A087A604_9BIFI</name>
<dbReference type="PROSITE" id="PS50850">
    <property type="entry name" value="MFS"/>
    <property type="match status" value="1"/>
</dbReference>
<evidence type="ECO:0000256" key="3">
    <source>
        <dbReference type="ARBA" id="ARBA00022989"/>
    </source>
</evidence>
<dbReference type="PANTHER" id="PTHR23528">
    <property type="match status" value="1"/>
</dbReference>
<feature type="compositionally biased region" description="Basic and acidic residues" evidence="5">
    <location>
        <begin position="9"/>
        <end position="27"/>
    </location>
</feature>
<evidence type="ECO:0000313" key="9">
    <source>
        <dbReference type="Proteomes" id="UP000029072"/>
    </source>
</evidence>
<evidence type="ECO:0000256" key="2">
    <source>
        <dbReference type="ARBA" id="ARBA00022692"/>
    </source>
</evidence>
<dbReference type="STRING" id="1437609.BCAL_1595"/>
<evidence type="ECO:0000313" key="8">
    <source>
        <dbReference type="EMBL" id="KFI54204.1"/>
    </source>
</evidence>
<keyword evidence="3 6" id="KW-1133">Transmembrane helix</keyword>
<dbReference type="GO" id="GO:0022857">
    <property type="term" value="F:transmembrane transporter activity"/>
    <property type="evidence" value="ECO:0007669"/>
    <property type="project" value="InterPro"/>
</dbReference>
<dbReference type="Gene3D" id="1.20.1250.20">
    <property type="entry name" value="MFS general substrate transporter like domains"/>
    <property type="match status" value="2"/>
</dbReference>
<dbReference type="AlphaFoldDB" id="A0A087A604"/>
<feature type="transmembrane region" description="Helical" evidence="6">
    <location>
        <begin position="284"/>
        <end position="303"/>
    </location>
</feature>
<gene>
    <name evidence="8" type="ORF">BCAL_1595</name>
</gene>
<dbReference type="InterPro" id="IPR020846">
    <property type="entry name" value="MFS_dom"/>
</dbReference>
<dbReference type="EMBL" id="JGYS01000009">
    <property type="protein sequence ID" value="KFI54204.1"/>
    <property type="molecule type" value="Genomic_DNA"/>
</dbReference>
<dbReference type="SUPFAM" id="SSF103473">
    <property type="entry name" value="MFS general substrate transporter"/>
    <property type="match status" value="1"/>
</dbReference>
<evidence type="ECO:0000256" key="4">
    <source>
        <dbReference type="ARBA" id="ARBA00023136"/>
    </source>
</evidence>
<evidence type="ECO:0000259" key="7">
    <source>
        <dbReference type="PROSITE" id="PS50850"/>
    </source>
</evidence>
<evidence type="ECO:0000256" key="5">
    <source>
        <dbReference type="SAM" id="MobiDB-lite"/>
    </source>
</evidence>
<comment type="caution">
    <text evidence="8">The sequence shown here is derived from an EMBL/GenBank/DDBJ whole genome shotgun (WGS) entry which is preliminary data.</text>
</comment>
<feature type="transmembrane region" description="Helical" evidence="6">
    <location>
        <begin position="519"/>
        <end position="539"/>
    </location>
</feature>
<feature type="transmembrane region" description="Helical" evidence="6">
    <location>
        <begin position="253"/>
        <end position="278"/>
    </location>
</feature>
<dbReference type="OrthoDB" id="7584869at2"/>